<sequence length="552" mass="61156">MGKSLKGISKKDQSFRIDTTFKLSASTPIWPPGDGFASGIINLGELQVAQISTFNKIWTSYEGGPDNLGATIFEPTGLPEGFSMLGCYSQPNNKPLFGWVLVAKDYTSTTNPALKETLDYTLIWSTTSLQINQSSSGYFWQPNPPDGYKAVGHVVTTTPDKPSLNKIRCVRTDLTDQIETYTWIWGPGTSNDPNGFNLYKTRPSNRGTQAPGLLVGTFLVQDGGNAGPLTIFCLKNTNINLTSMPNLQQIQAIVQAYSPIMYLHPDEEYHPSSVNWFFANGGLLYKKGDESHPTPIQPNGTNLPQDPNNDGYYWIDLPVDEDDKERAKRGDLQSSKAYLHIKPMFGGTFTDIACWVFYPFNGPARAKVEFITISLGKIGEHVGDWEHVTLRVSNFDGELKSVYLSEHSGGIWVDPFDLEFKEDGNKPVVYSSLHGHAIYPKQGTSLQGANGVGIRIDTAASNMVVDMAIGYEVVSAEYLGSEIVEPPWLNYFREWGPKISYDVAEQLKKVEKWLPGKLKKLLENMVPSEVLGQEGPTGLKVKNCWNGDEVVR</sequence>
<dbReference type="PANTHER" id="PTHR48152:SF3">
    <property type="entry name" value="DUF946 FAMILY PROTEIN (DUF946)"/>
    <property type="match status" value="1"/>
</dbReference>
<evidence type="ECO:0000313" key="1">
    <source>
        <dbReference type="EMBL" id="KAK4253634.1"/>
    </source>
</evidence>
<dbReference type="Proteomes" id="UP001293593">
    <property type="component" value="Unassembled WGS sequence"/>
</dbReference>
<accession>A0AAE1IQL0</accession>
<evidence type="ECO:0000313" key="2">
    <source>
        <dbReference type="Proteomes" id="UP001293593"/>
    </source>
</evidence>
<proteinExistence type="predicted"/>
<protein>
    <recommendedName>
        <fullName evidence="3">Vacuolar protein sorting-associated protein 62</fullName>
    </recommendedName>
</protein>
<keyword evidence="2" id="KW-1185">Reference proteome</keyword>
<name>A0AAE1IQL0_9FABA</name>
<dbReference type="InterPro" id="IPR009291">
    <property type="entry name" value="Vps62"/>
</dbReference>
<organism evidence="1 2">
    <name type="scientific">Acacia crassicarpa</name>
    <name type="common">northern wattle</name>
    <dbReference type="NCBI Taxonomy" id="499986"/>
    <lineage>
        <taxon>Eukaryota</taxon>
        <taxon>Viridiplantae</taxon>
        <taxon>Streptophyta</taxon>
        <taxon>Embryophyta</taxon>
        <taxon>Tracheophyta</taxon>
        <taxon>Spermatophyta</taxon>
        <taxon>Magnoliopsida</taxon>
        <taxon>eudicotyledons</taxon>
        <taxon>Gunneridae</taxon>
        <taxon>Pentapetalae</taxon>
        <taxon>rosids</taxon>
        <taxon>fabids</taxon>
        <taxon>Fabales</taxon>
        <taxon>Fabaceae</taxon>
        <taxon>Caesalpinioideae</taxon>
        <taxon>mimosoid clade</taxon>
        <taxon>Acacieae</taxon>
        <taxon>Acacia</taxon>
    </lineage>
</organism>
<gene>
    <name evidence="1" type="ORF">QN277_010282</name>
</gene>
<dbReference type="EMBL" id="JAWXYG010000015">
    <property type="protein sequence ID" value="KAK4253634.1"/>
    <property type="molecule type" value="Genomic_DNA"/>
</dbReference>
<evidence type="ECO:0008006" key="3">
    <source>
        <dbReference type="Google" id="ProtNLM"/>
    </source>
</evidence>
<comment type="caution">
    <text evidence="1">The sequence shown here is derived from an EMBL/GenBank/DDBJ whole genome shotgun (WGS) entry which is preliminary data.</text>
</comment>
<reference evidence="1" key="1">
    <citation type="submission" date="2023-10" db="EMBL/GenBank/DDBJ databases">
        <title>Chromosome-level genome of the transformable northern wattle, Acacia crassicarpa.</title>
        <authorList>
            <person name="Massaro I."/>
            <person name="Sinha N.R."/>
            <person name="Poethig S."/>
            <person name="Leichty A.R."/>
        </authorList>
    </citation>
    <scope>NUCLEOTIDE SEQUENCE</scope>
    <source>
        <strain evidence="1">Acra3RX</strain>
        <tissue evidence="1">Leaf</tissue>
    </source>
</reference>
<dbReference type="PANTHER" id="PTHR48152">
    <property type="entry name" value="F1C9.34 PROTEIN"/>
    <property type="match status" value="1"/>
</dbReference>
<dbReference type="AlphaFoldDB" id="A0AAE1IQL0"/>
<dbReference type="Pfam" id="PF06101">
    <property type="entry name" value="Vps62"/>
    <property type="match status" value="1"/>
</dbReference>